<protein>
    <recommendedName>
        <fullName evidence="1">Endonuclease/exonuclease/phosphatase domain-containing protein</fullName>
    </recommendedName>
</protein>
<evidence type="ECO:0000313" key="3">
    <source>
        <dbReference type="RefSeq" id="XP_071927080.1"/>
    </source>
</evidence>
<dbReference type="Pfam" id="PF03372">
    <property type="entry name" value="Exo_endo_phos"/>
    <property type="match status" value="1"/>
</dbReference>
<dbReference type="PANTHER" id="PTHR33710">
    <property type="entry name" value="BNAC02G09200D PROTEIN"/>
    <property type="match status" value="1"/>
</dbReference>
<name>A0ABM4W5K9_COFAR</name>
<feature type="domain" description="Endonuclease/exonuclease/phosphatase" evidence="1">
    <location>
        <begin position="27"/>
        <end position="156"/>
    </location>
</feature>
<accession>A0ABM4W5K9</accession>
<dbReference type="GeneID" id="140016884"/>
<organism evidence="2 3">
    <name type="scientific">Coffea arabica</name>
    <name type="common">Arabian coffee</name>
    <dbReference type="NCBI Taxonomy" id="13443"/>
    <lineage>
        <taxon>Eukaryota</taxon>
        <taxon>Viridiplantae</taxon>
        <taxon>Streptophyta</taxon>
        <taxon>Embryophyta</taxon>
        <taxon>Tracheophyta</taxon>
        <taxon>Spermatophyta</taxon>
        <taxon>Magnoliopsida</taxon>
        <taxon>eudicotyledons</taxon>
        <taxon>Gunneridae</taxon>
        <taxon>Pentapetalae</taxon>
        <taxon>asterids</taxon>
        <taxon>lamiids</taxon>
        <taxon>Gentianales</taxon>
        <taxon>Rubiaceae</taxon>
        <taxon>Ixoroideae</taxon>
        <taxon>Gardenieae complex</taxon>
        <taxon>Bertiereae - Coffeeae clade</taxon>
        <taxon>Coffeeae</taxon>
        <taxon>Coffea</taxon>
    </lineage>
</organism>
<gene>
    <name evidence="3" type="primary">LOC140016884</name>
</gene>
<dbReference type="SUPFAM" id="SSF56219">
    <property type="entry name" value="DNase I-like"/>
    <property type="match status" value="1"/>
</dbReference>
<dbReference type="RefSeq" id="XP_071927080.1">
    <property type="nucleotide sequence ID" value="XM_072070979.1"/>
</dbReference>
<dbReference type="InterPro" id="IPR036691">
    <property type="entry name" value="Endo/exonu/phosph_ase_sf"/>
</dbReference>
<keyword evidence="2" id="KW-1185">Reference proteome</keyword>
<evidence type="ECO:0000259" key="1">
    <source>
        <dbReference type="Pfam" id="PF03372"/>
    </source>
</evidence>
<reference evidence="2" key="1">
    <citation type="journal article" date="2025" name="Foods">
        <title>Unveiling the Microbial Signatures of Arabica Coffee Cherries: Insights into Ripeness Specific Diversity, Functional Traits, and Implications for Quality and Safety.</title>
        <authorList>
            <consortium name="RefSeq"/>
            <person name="Tenea G.N."/>
            <person name="Cifuentes V."/>
            <person name="Reyes P."/>
            <person name="Cevallos-Vallejos M."/>
        </authorList>
    </citation>
    <scope>NUCLEOTIDE SEQUENCE [LARGE SCALE GENOMIC DNA]</scope>
</reference>
<proteinExistence type="predicted"/>
<sequence>MGHIDTGDVSDTLAQEEVVRKERMDARSLGLWAGLPSDRTNCTEQEREDLWSALLRDKPALNPWFLVGDFNAVIKTEKKRGGLPFRPSEGLDFLNFMAVAGVRDAGFSGSRYTWCNNRSGMARIWKRLDRLLLCGRSLELPFQVMVQHLGRDPSDHASLLLSVATRLDNKPRPFRFLNIWTSHPGLLGVIKDCWAQPVNGSPLQVLASRLRNVKNTLKQWSRTTFGDIFEGACSAECVVAEAETEYDLDQTEQRRSELHHARARLRRAFVVEEGFWKQKAQVKWLLDEDRNTKYFHSLVTEKRRRAVIHRVRGAVGEWIEEESQSGKATVGFFQEVFTAEGGLPSHTGLEVIPKLVTEQDNSWLTNVPSLTEVKNIIFVMDGESAAGPDGFTAKFFTFA</sequence>
<dbReference type="PANTHER" id="PTHR33710:SF54">
    <property type="entry name" value="NON-LTR RETROELEMENT REVERSE TRANSCRIPTASE"/>
    <property type="match status" value="1"/>
</dbReference>
<dbReference type="InterPro" id="IPR005135">
    <property type="entry name" value="Endo/exonuclease/phosphatase"/>
</dbReference>
<evidence type="ECO:0000313" key="2">
    <source>
        <dbReference type="Proteomes" id="UP001652660"/>
    </source>
</evidence>
<reference evidence="3" key="2">
    <citation type="submission" date="2025-08" db="UniProtKB">
        <authorList>
            <consortium name="RefSeq"/>
        </authorList>
    </citation>
    <scope>IDENTIFICATION</scope>
    <source>
        <tissue evidence="3">Leaves</tissue>
    </source>
</reference>
<dbReference type="Proteomes" id="UP001652660">
    <property type="component" value="Chromosome 1e"/>
</dbReference>
<dbReference type="Gene3D" id="3.60.10.10">
    <property type="entry name" value="Endonuclease/exonuclease/phosphatase"/>
    <property type="match status" value="1"/>
</dbReference>